<gene>
    <name evidence="2" type="ORF">CUMW_170170</name>
</gene>
<evidence type="ECO:0000313" key="2">
    <source>
        <dbReference type="EMBL" id="GAY56218.1"/>
    </source>
</evidence>
<dbReference type="EMBL" id="BDQV01000133">
    <property type="protein sequence ID" value="GAY56218.1"/>
    <property type="molecule type" value="Genomic_DNA"/>
</dbReference>
<reference evidence="2 3" key="1">
    <citation type="journal article" date="2017" name="Front. Genet.">
        <title>Draft sequencing of the heterozygous diploid genome of Satsuma (Citrus unshiu Marc.) using a hybrid assembly approach.</title>
        <authorList>
            <person name="Shimizu T."/>
            <person name="Tanizawa Y."/>
            <person name="Mochizuki T."/>
            <person name="Nagasaki H."/>
            <person name="Yoshioka T."/>
            <person name="Toyoda A."/>
            <person name="Fujiyama A."/>
            <person name="Kaminuma E."/>
            <person name="Nakamura Y."/>
        </authorList>
    </citation>
    <scope>NUCLEOTIDE SEQUENCE [LARGE SCALE GENOMIC DNA]</scope>
    <source>
        <strain evidence="3">cv. Miyagawa wase</strain>
    </source>
</reference>
<dbReference type="EMBL" id="BDQV01000133">
    <property type="protein sequence ID" value="GAY56219.1"/>
    <property type="molecule type" value="Genomic_DNA"/>
</dbReference>
<proteinExistence type="predicted"/>
<feature type="region of interest" description="Disordered" evidence="1">
    <location>
        <begin position="423"/>
        <end position="455"/>
    </location>
</feature>
<comment type="caution">
    <text evidence="2">The sequence shown here is derived from an EMBL/GenBank/DDBJ whole genome shotgun (WGS) entry which is preliminary data.</text>
</comment>
<keyword evidence="3" id="KW-1185">Reference proteome</keyword>
<evidence type="ECO:0000313" key="3">
    <source>
        <dbReference type="Proteomes" id="UP000236630"/>
    </source>
</evidence>
<feature type="compositionally biased region" description="Basic residues" evidence="1">
    <location>
        <begin position="435"/>
        <end position="451"/>
    </location>
</feature>
<dbReference type="STRING" id="55188.A0A2H5PV18"/>
<dbReference type="Proteomes" id="UP000236630">
    <property type="component" value="Unassembled WGS sequence"/>
</dbReference>
<protein>
    <submittedName>
        <fullName evidence="2">Uncharacterized protein</fullName>
    </submittedName>
</protein>
<dbReference type="PANTHER" id="PTHR37766:SF1">
    <property type="entry name" value="OS01G0897100 PROTEIN"/>
    <property type="match status" value="1"/>
</dbReference>
<organism evidence="2 3">
    <name type="scientific">Citrus unshiu</name>
    <name type="common">Satsuma mandarin</name>
    <name type="synonym">Citrus nobilis var. unshiu</name>
    <dbReference type="NCBI Taxonomy" id="55188"/>
    <lineage>
        <taxon>Eukaryota</taxon>
        <taxon>Viridiplantae</taxon>
        <taxon>Streptophyta</taxon>
        <taxon>Embryophyta</taxon>
        <taxon>Tracheophyta</taxon>
        <taxon>Spermatophyta</taxon>
        <taxon>Magnoliopsida</taxon>
        <taxon>eudicotyledons</taxon>
        <taxon>Gunneridae</taxon>
        <taxon>Pentapetalae</taxon>
        <taxon>rosids</taxon>
        <taxon>malvids</taxon>
        <taxon>Sapindales</taxon>
        <taxon>Rutaceae</taxon>
        <taxon>Aurantioideae</taxon>
        <taxon>Citrus</taxon>
    </lineage>
</organism>
<accession>A0A2H5PV18</accession>
<sequence length="524" mass="60531">MIQLFLSKPNWEADDGDSDSPKLIISLLNRLESFLWSLIISGGRSEARLWLCNTISTINSLSPEQQRDIFVNLLRSKQQLQNHDLASQLLQMLFQKSPHKAGRVLAKKSYKLVKFFEGNPTRIMQWFSNFSDGSGLGHQKGAKALSQFAFVNRDICWEELEWKGKHGQSPAMVATKPHYFLDLDVQRTVENFLDNVPEFWSSNEFAESVRDGEILFVDNKFFIDFFVDLMYKEDSRDVWEVINEFLMEESFSSLSQHLLIILEERDLCSFLKLLCKYINASMEPKDFGSSSSWLEIILSRHRDYDSIDQLLLLNAVINQRRQLLGFVHDDEYQEEQAKIKDIVSQICTTSLKVNNLALIVKECLKLDTIEAMKLMGLHSWVIYYGLSEECQTPASWESILMSNGIQFQKSDKYALLHYDGLSEESGSDLDARSSTRSRHRKKKKSKKKRKRNYDDDDDGSFDNELLDFDTSNGRQSLQSRAVSWLLSIDGFSAKWTSADLPDLLSSHCLSIWMKCLFDKWNNVA</sequence>
<dbReference type="PANTHER" id="PTHR37766">
    <property type="entry name" value="OS01G0897100 PROTEIN"/>
    <property type="match status" value="1"/>
</dbReference>
<name>A0A2H5PV18_CITUN</name>
<evidence type="ECO:0000256" key="1">
    <source>
        <dbReference type="SAM" id="MobiDB-lite"/>
    </source>
</evidence>
<dbReference type="EMBL" id="BDQV01000133">
    <property type="protein sequence ID" value="GAY56217.1"/>
    <property type="molecule type" value="Genomic_DNA"/>
</dbReference>
<dbReference type="AlphaFoldDB" id="A0A2H5PV18"/>